<dbReference type="InterPro" id="IPR000674">
    <property type="entry name" value="Ald_Oxase/Xan_DH_a/b"/>
</dbReference>
<dbReference type="KEGG" id="mva:Mvan_5281"/>
<dbReference type="HOGENOM" id="CLU_001681_2_3_11"/>
<dbReference type="EC" id="1.17.1.4" evidence="7"/>
<dbReference type="eggNOG" id="COG2080">
    <property type="taxonomic scope" value="Bacteria"/>
</dbReference>
<proteinExistence type="inferred from homology"/>
<organism evidence="7 8">
    <name type="scientific">Mycolicibacterium vanbaalenii (strain DSM 7251 / JCM 13017 / BCRC 16820 / KCTC 9966 / NRRL B-24157 / PYR-1)</name>
    <name type="common">Mycobacterium vanbaalenii</name>
    <dbReference type="NCBI Taxonomy" id="350058"/>
    <lineage>
        <taxon>Bacteria</taxon>
        <taxon>Bacillati</taxon>
        <taxon>Actinomycetota</taxon>
        <taxon>Actinomycetes</taxon>
        <taxon>Mycobacteriales</taxon>
        <taxon>Mycobacteriaceae</taxon>
        <taxon>Mycolicibacterium</taxon>
    </lineage>
</organism>
<dbReference type="SUPFAM" id="SSF56003">
    <property type="entry name" value="Molybdenum cofactor-binding domain"/>
    <property type="match status" value="1"/>
</dbReference>
<keyword evidence="8" id="KW-1185">Reference proteome</keyword>
<name>A1TFV2_MYCVP</name>
<keyword evidence="5" id="KW-0408">Iron</keyword>
<dbReference type="Gene3D" id="3.90.1170.50">
    <property type="entry name" value="Aldehyde oxidase/xanthine dehydrogenase, a/b hammerhead"/>
    <property type="match status" value="1"/>
</dbReference>
<dbReference type="SUPFAM" id="SSF47741">
    <property type="entry name" value="CO dehydrogenase ISP C-domain like"/>
    <property type="match status" value="1"/>
</dbReference>
<dbReference type="PANTHER" id="PTHR11908">
    <property type="entry name" value="XANTHINE DEHYDROGENASE"/>
    <property type="match status" value="1"/>
</dbReference>
<dbReference type="Pfam" id="PF01315">
    <property type="entry name" value="Ald_Xan_dh_C"/>
    <property type="match status" value="1"/>
</dbReference>
<gene>
    <name evidence="7" type="ordered locus">Mvan_5281</name>
</gene>
<dbReference type="GO" id="GO:0004854">
    <property type="term" value="F:xanthine dehydrogenase activity"/>
    <property type="evidence" value="ECO:0007669"/>
    <property type="project" value="UniProtKB-EC"/>
</dbReference>
<dbReference type="Pfam" id="PF01799">
    <property type="entry name" value="Fer2_2"/>
    <property type="match status" value="1"/>
</dbReference>
<evidence type="ECO:0000259" key="6">
    <source>
        <dbReference type="PROSITE" id="PS51085"/>
    </source>
</evidence>
<dbReference type="RefSeq" id="WP_011782422.1">
    <property type="nucleotide sequence ID" value="NC_008726.1"/>
</dbReference>
<dbReference type="PROSITE" id="PS00197">
    <property type="entry name" value="2FE2S_FER_1"/>
    <property type="match status" value="1"/>
</dbReference>
<dbReference type="InterPro" id="IPR002888">
    <property type="entry name" value="2Fe-2S-bd"/>
</dbReference>
<dbReference type="Pfam" id="PF20256">
    <property type="entry name" value="MoCoBD_2"/>
    <property type="match status" value="1"/>
</dbReference>
<evidence type="ECO:0000313" key="8">
    <source>
        <dbReference type="Proteomes" id="UP000009159"/>
    </source>
</evidence>
<dbReference type="Gene3D" id="1.10.150.120">
    <property type="entry name" value="[2Fe-2S]-binding domain"/>
    <property type="match status" value="1"/>
</dbReference>
<dbReference type="Proteomes" id="UP000009159">
    <property type="component" value="Chromosome"/>
</dbReference>
<dbReference type="GO" id="GO:0005506">
    <property type="term" value="F:iron ion binding"/>
    <property type="evidence" value="ECO:0007669"/>
    <property type="project" value="InterPro"/>
</dbReference>
<feature type="domain" description="2Fe-2S ferredoxin-type" evidence="6">
    <location>
        <begin position="1"/>
        <end position="74"/>
    </location>
</feature>
<dbReference type="Gene3D" id="3.10.20.30">
    <property type="match status" value="1"/>
</dbReference>
<dbReference type="InterPro" id="IPR036884">
    <property type="entry name" value="2Fe-2S-bd_dom_sf"/>
</dbReference>
<dbReference type="STRING" id="350058.Mvan_5281"/>
<accession>A1TFV2</accession>
<keyword evidence="3" id="KW-0479">Metal-binding</keyword>
<dbReference type="EMBL" id="CP000511">
    <property type="protein sequence ID" value="ABM16052.1"/>
    <property type="molecule type" value="Genomic_DNA"/>
</dbReference>
<dbReference type="CDD" id="cd00207">
    <property type="entry name" value="fer2"/>
    <property type="match status" value="1"/>
</dbReference>
<dbReference type="SMART" id="SM01008">
    <property type="entry name" value="Ald_Xan_dh_C"/>
    <property type="match status" value="1"/>
</dbReference>
<dbReference type="InterPro" id="IPR006058">
    <property type="entry name" value="2Fe2S_fd_BS"/>
</dbReference>
<reference evidence="7" key="1">
    <citation type="submission" date="2006-12" db="EMBL/GenBank/DDBJ databases">
        <title>Complete sequence of Mycobacterium vanbaalenii PYR-1.</title>
        <authorList>
            <consortium name="US DOE Joint Genome Institute"/>
            <person name="Copeland A."/>
            <person name="Lucas S."/>
            <person name="Lapidus A."/>
            <person name="Barry K."/>
            <person name="Detter J.C."/>
            <person name="Glavina del Rio T."/>
            <person name="Hammon N."/>
            <person name="Israni S."/>
            <person name="Dalin E."/>
            <person name="Tice H."/>
            <person name="Pitluck S."/>
            <person name="Singan V."/>
            <person name="Schmutz J."/>
            <person name="Larimer F."/>
            <person name="Land M."/>
            <person name="Hauser L."/>
            <person name="Kyrpides N."/>
            <person name="Anderson I.J."/>
            <person name="Miller C."/>
            <person name="Richardson P."/>
        </authorList>
    </citation>
    <scope>NUCLEOTIDE SEQUENCE [LARGE SCALE GENOMIC DNA]</scope>
    <source>
        <strain evidence="7">PYR-1</strain>
    </source>
</reference>
<dbReference type="GO" id="GO:0051537">
    <property type="term" value="F:2 iron, 2 sulfur cluster binding"/>
    <property type="evidence" value="ECO:0007669"/>
    <property type="project" value="InterPro"/>
</dbReference>
<dbReference type="Gene3D" id="3.30.365.10">
    <property type="entry name" value="Aldehyde oxidase/xanthine dehydrogenase, molybdopterin binding domain"/>
    <property type="match status" value="4"/>
</dbReference>
<evidence type="ECO:0000313" key="7">
    <source>
        <dbReference type="EMBL" id="ABM16052.1"/>
    </source>
</evidence>
<dbReference type="Pfam" id="PF02738">
    <property type="entry name" value="MoCoBD_1"/>
    <property type="match status" value="1"/>
</dbReference>
<dbReference type="InterPro" id="IPR008274">
    <property type="entry name" value="AldOxase/xan_DH_MoCoBD1"/>
</dbReference>
<comment type="similarity">
    <text evidence="1">Belongs to the xanthine dehydrogenase family.</text>
</comment>
<keyword evidence="4 7" id="KW-0560">Oxidoreductase</keyword>
<evidence type="ECO:0000256" key="3">
    <source>
        <dbReference type="ARBA" id="ARBA00022723"/>
    </source>
</evidence>
<dbReference type="InterPro" id="IPR036010">
    <property type="entry name" value="2Fe-2S_ferredoxin-like_sf"/>
</dbReference>
<evidence type="ECO:0000256" key="4">
    <source>
        <dbReference type="ARBA" id="ARBA00023002"/>
    </source>
</evidence>
<evidence type="ECO:0000256" key="1">
    <source>
        <dbReference type="ARBA" id="ARBA00006849"/>
    </source>
</evidence>
<dbReference type="InterPro" id="IPR016208">
    <property type="entry name" value="Ald_Oxase/xanthine_DH-like"/>
</dbReference>
<dbReference type="SUPFAM" id="SSF54292">
    <property type="entry name" value="2Fe-2S ferredoxin-like"/>
    <property type="match status" value="1"/>
</dbReference>
<dbReference type="InterPro" id="IPR036856">
    <property type="entry name" value="Ald_Oxase/Xan_DH_a/b_sf"/>
</dbReference>
<dbReference type="AlphaFoldDB" id="A1TFV2"/>
<dbReference type="SUPFAM" id="SSF54665">
    <property type="entry name" value="CO dehydrogenase molybdoprotein N-domain-like"/>
    <property type="match status" value="1"/>
</dbReference>
<evidence type="ECO:0000256" key="5">
    <source>
        <dbReference type="ARBA" id="ARBA00023004"/>
    </source>
</evidence>
<dbReference type="PROSITE" id="PS51085">
    <property type="entry name" value="2FE2S_FER_2"/>
    <property type="match status" value="1"/>
</dbReference>
<sequence length="899" mass="94691">MRITVNGTDRTDDPRPGQCLRTFLRDLGHVEVKKGCDAGDCGACSVLVDGAAVHSCVYPAFRADGRTVTTVAGLGTPKDLHPMQRRFVEAAGFQCGFCTAGMVTTASALTADQLEHLPQHLKGNLCRCTGYRAITDAIAGVVNTEKSGGSDVGRSIGAPAGVRVVTGTEEYTMDDTPVGLLHMAVLASPVPHARIRSIDTAAAESIPGVRLVLTHRDSPAVRFSTARHESRDDDPDDTVILDDTVRFVGQRVAAVVADSVAVAEAACRAIVVDYEPRPAVFDPDTARRPGAPLLHADKGPESRIADPSRNLVAELHGEVGDVAEGVRAAEAGGGAVVRGSWRTQRVQHAHLETHGCTGWRDDAGRLVIRTSSQVPFLVRDELCHIFGLDTDEVRVFTRRVGGGFGGKQEMLAEDLVALAVLRLGAPVRYEFSRTDEFTVAPCRHPFRVEVTVAAGRDGRLTALAVDALVDAGAYGNHSPGVMFHGCGESVAVYRSPNKRVDAEAVYTNNLPSGAFRGYGLGQISFAVESAIDELAARLGIDPFEFRRRNVVVPGDTFVDSHVLEDDLTFGSYGLDQCLDLAEAALRAGNGATAPAGWAVGEGMAVAMIATIPPRGHFTEVSVSVDADGVYTLDVGTAEFGNGTTTVHVQLAAAELNTVPERIVVRQSDTATTGYDTGAFGSAGTVVAGLAILAASRELRTALVTAAAELTGAAPSSCVLGRNGVQCDARLVDFGSLPTPMNRTARHDGTPRSVAFNVHAFRVAVDTETGEVRILQSIQAADAGVVINPQQCRGQVEGGVAQAIGSALFEEILIGPDGAVMTKALRDYHIPQVADVPATEVYFADTHDDLGPLGAKSMSESPYNPVAPALANAIARACGARVCQLPMTPARVWRAVRASR</sequence>
<dbReference type="InterPro" id="IPR012675">
    <property type="entry name" value="Beta-grasp_dom_sf"/>
</dbReference>
<dbReference type="PANTHER" id="PTHR11908:SF132">
    <property type="entry name" value="ALDEHYDE OXIDASE 1-RELATED"/>
    <property type="match status" value="1"/>
</dbReference>
<dbReference type="InterPro" id="IPR001041">
    <property type="entry name" value="2Fe-2S_ferredoxin-type"/>
</dbReference>
<evidence type="ECO:0000256" key="2">
    <source>
        <dbReference type="ARBA" id="ARBA00022505"/>
    </source>
</evidence>
<keyword evidence="2" id="KW-0500">Molybdenum</keyword>
<dbReference type="eggNOG" id="COG1529">
    <property type="taxonomic scope" value="Bacteria"/>
</dbReference>
<dbReference type="InterPro" id="IPR046867">
    <property type="entry name" value="AldOxase/xan_DH_MoCoBD2"/>
</dbReference>
<protein>
    <submittedName>
        <fullName evidence="7">Xanthine dehydrogenase, molybdenum binding subunit apoprotein</fullName>
        <ecNumber evidence="7">1.17.1.4</ecNumber>
    </submittedName>
</protein>
<dbReference type="Pfam" id="PF00111">
    <property type="entry name" value="Fer2"/>
    <property type="match status" value="1"/>
</dbReference>
<dbReference type="InterPro" id="IPR037165">
    <property type="entry name" value="AldOxase/xan_DH_Mopterin-bd_sf"/>
</dbReference>